<organism evidence="1 2">
    <name type="scientific">Ensete ventricosum</name>
    <name type="common">Abyssinian banana</name>
    <name type="synonym">Musa ensete</name>
    <dbReference type="NCBI Taxonomy" id="4639"/>
    <lineage>
        <taxon>Eukaryota</taxon>
        <taxon>Viridiplantae</taxon>
        <taxon>Streptophyta</taxon>
        <taxon>Embryophyta</taxon>
        <taxon>Tracheophyta</taxon>
        <taxon>Spermatophyta</taxon>
        <taxon>Magnoliopsida</taxon>
        <taxon>Liliopsida</taxon>
        <taxon>Zingiberales</taxon>
        <taxon>Musaceae</taxon>
        <taxon>Ensete</taxon>
    </lineage>
</organism>
<proteinExistence type="predicted"/>
<evidence type="ECO:0000313" key="1">
    <source>
        <dbReference type="EMBL" id="RRT31997.1"/>
    </source>
</evidence>
<gene>
    <name evidence="1" type="ORF">B296_00058464</name>
</gene>
<sequence>MPEDTESRDEINNSTNKRIDGCYQPFRRRLRGARERERGEWDQIWGKKEKGGLLDLIGGSEERYKRADFVGISPEAAAGCGDPPVTLAFAIAYLMDGGRSDRRNTKYRKVALELVGTRSQQHPT</sequence>
<dbReference type="AlphaFoldDB" id="A0A426WXJ1"/>
<accession>A0A426WXJ1</accession>
<dbReference type="EMBL" id="AMZH03034411">
    <property type="protein sequence ID" value="RRT31997.1"/>
    <property type="molecule type" value="Genomic_DNA"/>
</dbReference>
<reference evidence="1 2" key="1">
    <citation type="journal article" date="2014" name="Agronomy (Basel)">
        <title>A Draft Genome Sequence for Ensete ventricosum, the Drought-Tolerant Tree Against Hunger.</title>
        <authorList>
            <person name="Harrison J."/>
            <person name="Moore K.A."/>
            <person name="Paszkiewicz K."/>
            <person name="Jones T."/>
            <person name="Grant M."/>
            <person name="Ambacheew D."/>
            <person name="Muzemil S."/>
            <person name="Studholme D.J."/>
        </authorList>
    </citation>
    <scope>NUCLEOTIDE SEQUENCE [LARGE SCALE GENOMIC DNA]</scope>
</reference>
<name>A0A426WXJ1_ENSVE</name>
<dbReference type="Proteomes" id="UP000287651">
    <property type="component" value="Unassembled WGS sequence"/>
</dbReference>
<comment type="caution">
    <text evidence="1">The sequence shown here is derived from an EMBL/GenBank/DDBJ whole genome shotgun (WGS) entry which is preliminary data.</text>
</comment>
<protein>
    <submittedName>
        <fullName evidence="1">Uncharacterized protein</fullName>
    </submittedName>
</protein>
<evidence type="ECO:0000313" key="2">
    <source>
        <dbReference type="Proteomes" id="UP000287651"/>
    </source>
</evidence>